<name>A0ABW4SN76_9ACTN</name>
<dbReference type="RefSeq" id="WP_379569801.1">
    <property type="nucleotide sequence ID" value="NZ_JBHUFV010000007.1"/>
</dbReference>
<proteinExistence type="predicted"/>
<gene>
    <name evidence="1" type="ORF">ACFSKW_05490</name>
</gene>
<dbReference type="EMBL" id="JBHUFV010000007">
    <property type="protein sequence ID" value="MFD1930928.1"/>
    <property type="molecule type" value="Genomic_DNA"/>
</dbReference>
<accession>A0ABW4SN76</accession>
<evidence type="ECO:0000313" key="2">
    <source>
        <dbReference type="Proteomes" id="UP001597368"/>
    </source>
</evidence>
<reference evidence="2" key="1">
    <citation type="journal article" date="2019" name="Int. J. Syst. Evol. Microbiol.">
        <title>The Global Catalogue of Microorganisms (GCM) 10K type strain sequencing project: providing services to taxonomists for standard genome sequencing and annotation.</title>
        <authorList>
            <consortium name="The Broad Institute Genomics Platform"/>
            <consortium name="The Broad Institute Genome Sequencing Center for Infectious Disease"/>
            <person name="Wu L."/>
            <person name="Ma J."/>
        </authorList>
    </citation>
    <scope>NUCLEOTIDE SEQUENCE [LARGE SCALE GENOMIC DNA]</scope>
    <source>
        <strain evidence="2">ICMP 6774ER</strain>
    </source>
</reference>
<dbReference type="Proteomes" id="UP001597368">
    <property type="component" value="Unassembled WGS sequence"/>
</dbReference>
<protein>
    <submittedName>
        <fullName evidence="1">Uncharacterized protein</fullName>
    </submittedName>
</protein>
<sequence>MVVRSFESDIQANGRLVDGGPAAVRGVWMVSTIADRSDTGPSPS</sequence>
<comment type="caution">
    <text evidence="1">The sequence shown here is derived from an EMBL/GenBank/DDBJ whole genome shotgun (WGS) entry which is preliminary data.</text>
</comment>
<organism evidence="1 2">
    <name type="scientific">Nonomuraea mangrovi</name>
    <dbReference type="NCBI Taxonomy" id="2316207"/>
    <lineage>
        <taxon>Bacteria</taxon>
        <taxon>Bacillati</taxon>
        <taxon>Actinomycetota</taxon>
        <taxon>Actinomycetes</taxon>
        <taxon>Streptosporangiales</taxon>
        <taxon>Streptosporangiaceae</taxon>
        <taxon>Nonomuraea</taxon>
    </lineage>
</organism>
<keyword evidence="2" id="KW-1185">Reference proteome</keyword>
<evidence type="ECO:0000313" key="1">
    <source>
        <dbReference type="EMBL" id="MFD1930928.1"/>
    </source>
</evidence>